<protein>
    <submittedName>
        <fullName evidence="3">Uncharacterized protein</fullName>
    </submittedName>
</protein>
<accession>A0A2P5GJY3</accession>
<dbReference type="Proteomes" id="UP000237073">
    <property type="component" value="Unassembled WGS sequence"/>
</dbReference>
<evidence type="ECO:0000313" key="4">
    <source>
        <dbReference type="Proteomes" id="UP000237073"/>
    </source>
</evidence>
<reference evidence="4 5" key="1">
    <citation type="submission" date="2018-01" db="EMBL/GenBank/DDBJ databases">
        <title>Superficieibacter electus gen. nov., sp. nov., an extended-spectrum beta-lactamase possessing member of the Enterobacteriaceae family, isolated from intensive care unit surfaces.</title>
        <authorList>
            <person name="Potter R.F."/>
            <person name="D'Souza A.W."/>
        </authorList>
    </citation>
    <scope>NUCLEOTIDE SEQUENCE [LARGE SCALE GENOMIC DNA]</scope>
    <source>
        <strain evidence="3 5">BP-1</strain>
        <strain evidence="2 4">BP-2</strain>
    </source>
</reference>
<gene>
    <name evidence="3" type="ORF">CHU32_21070</name>
    <name evidence="2" type="ORF">CHU33_20185</name>
</gene>
<dbReference type="EMBL" id="PQGD01000020">
    <property type="protein sequence ID" value="POP44450.1"/>
    <property type="molecule type" value="Genomic_DNA"/>
</dbReference>
<dbReference type="EMBL" id="PQGE01000021">
    <property type="protein sequence ID" value="POP42142.1"/>
    <property type="molecule type" value="Genomic_DNA"/>
</dbReference>
<proteinExistence type="predicted"/>
<organism evidence="3 5">
    <name type="scientific">Superficieibacter electus</name>
    <dbReference type="NCBI Taxonomy" id="2022662"/>
    <lineage>
        <taxon>Bacteria</taxon>
        <taxon>Pseudomonadati</taxon>
        <taxon>Pseudomonadota</taxon>
        <taxon>Gammaproteobacteria</taxon>
        <taxon>Enterobacterales</taxon>
        <taxon>Enterobacteriaceae</taxon>
        <taxon>Superficieibacter</taxon>
    </lineage>
</organism>
<evidence type="ECO:0000313" key="2">
    <source>
        <dbReference type="EMBL" id="POP42142.1"/>
    </source>
</evidence>
<keyword evidence="4" id="KW-1185">Reference proteome</keyword>
<evidence type="ECO:0000313" key="5">
    <source>
        <dbReference type="Proteomes" id="UP000247005"/>
    </source>
</evidence>
<comment type="caution">
    <text evidence="3">The sequence shown here is derived from an EMBL/GenBank/DDBJ whole genome shotgun (WGS) entry which is preliminary data.</text>
</comment>
<feature type="region of interest" description="Disordered" evidence="1">
    <location>
        <begin position="1"/>
        <end position="20"/>
    </location>
</feature>
<dbReference type="Proteomes" id="UP000247005">
    <property type="component" value="Unassembled WGS sequence"/>
</dbReference>
<evidence type="ECO:0000256" key="1">
    <source>
        <dbReference type="SAM" id="MobiDB-lite"/>
    </source>
</evidence>
<name>A0A2P5GJY3_9ENTR</name>
<sequence>MSQNLAGCLANSHKPNPNEEMRRDNLYQTKLNCLAEVLGKQLFVEKADAERSAEAINAAFDKITY</sequence>
<dbReference type="AlphaFoldDB" id="A0A2P5GJY3"/>
<evidence type="ECO:0000313" key="3">
    <source>
        <dbReference type="EMBL" id="POP44450.1"/>
    </source>
</evidence>
<dbReference type="OrthoDB" id="10004958at2"/>
<dbReference type="RefSeq" id="WP_103677862.1">
    <property type="nucleotide sequence ID" value="NZ_PQGD01000020.1"/>
</dbReference>